<dbReference type="EMBL" id="NEVH01017587">
    <property type="protein sequence ID" value="PNF23745.1"/>
    <property type="molecule type" value="Genomic_DNA"/>
</dbReference>
<dbReference type="Proteomes" id="UP000235965">
    <property type="component" value="Unassembled WGS sequence"/>
</dbReference>
<dbReference type="InParanoid" id="A0A2J7Q591"/>
<sequence length="58" mass="6024">MSVAKSLYGTVHFTVPAAKCLLTVVCCAHAHIGSCTGGCKGERALSFLRCQAQRAGGR</sequence>
<proteinExistence type="predicted"/>
<evidence type="ECO:0000313" key="1">
    <source>
        <dbReference type="EMBL" id="PNF23745.1"/>
    </source>
</evidence>
<organism evidence="1 2">
    <name type="scientific">Cryptotermes secundus</name>
    <dbReference type="NCBI Taxonomy" id="105785"/>
    <lineage>
        <taxon>Eukaryota</taxon>
        <taxon>Metazoa</taxon>
        <taxon>Ecdysozoa</taxon>
        <taxon>Arthropoda</taxon>
        <taxon>Hexapoda</taxon>
        <taxon>Insecta</taxon>
        <taxon>Pterygota</taxon>
        <taxon>Neoptera</taxon>
        <taxon>Polyneoptera</taxon>
        <taxon>Dictyoptera</taxon>
        <taxon>Blattodea</taxon>
        <taxon>Blattoidea</taxon>
        <taxon>Termitoidae</taxon>
        <taxon>Kalotermitidae</taxon>
        <taxon>Cryptotermitinae</taxon>
        <taxon>Cryptotermes</taxon>
    </lineage>
</organism>
<name>A0A2J7Q591_9NEOP</name>
<keyword evidence="2" id="KW-1185">Reference proteome</keyword>
<protein>
    <submittedName>
        <fullName evidence="1">Uncharacterized protein</fullName>
    </submittedName>
</protein>
<evidence type="ECO:0000313" key="2">
    <source>
        <dbReference type="Proteomes" id="UP000235965"/>
    </source>
</evidence>
<accession>A0A2J7Q591</accession>
<gene>
    <name evidence="1" type="ORF">B7P43_G16987</name>
</gene>
<reference evidence="1 2" key="1">
    <citation type="submission" date="2017-12" db="EMBL/GenBank/DDBJ databases">
        <title>Hemimetabolous genomes reveal molecular basis of termite eusociality.</title>
        <authorList>
            <person name="Harrison M.C."/>
            <person name="Jongepier E."/>
            <person name="Robertson H.M."/>
            <person name="Arning N."/>
            <person name="Bitard-Feildel T."/>
            <person name="Chao H."/>
            <person name="Childers C.P."/>
            <person name="Dinh H."/>
            <person name="Doddapaneni H."/>
            <person name="Dugan S."/>
            <person name="Gowin J."/>
            <person name="Greiner C."/>
            <person name="Han Y."/>
            <person name="Hu H."/>
            <person name="Hughes D.S.T."/>
            <person name="Huylmans A.-K."/>
            <person name="Kemena C."/>
            <person name="Kremer L.P.M."/>
            <person name="Lee S.L."/>
            <person name="Lopez-Ezquerra A."/>
            <person name="Mallet L."/>
            <person name="Monroy-Kuhn J.M."/>
            <person name="Moser A."/>
            <person name="Murali S.C."/>
            <person name="Muzny D.M."/>
            <person name="Otani S."/>
            <person name="Piulachs M.-D."/>
            <person name="Poelchau M."/>
            <person name="Qu J."/>
            <person name="Schaub F."/>
            <person name="Wada-Katsumata A."/>
            <person name="Worley K.C."/>
            <person name="Xie Q."/>
            <person name="Ylla G."/>
            <person name="Poulsen M."/>
            <person name="Gibbs R.A."/>
            <person name="Schal C."/>
            <person name="Richards S."/>
            <person name="Belles X."/>
            <person name="Korb J."/>
            <person name="Bornberg-Bauer E."/>
        </authorList>
    </citation>
    <scope>NUCLEOTIDE SEQUENCE [LARGE SCALE GENOMIC DNA]</scope>
    <source>
        <tissue evidence="1">Whole body</tissue>
    </source>
</reference>
<comment type="caution">
    <text evidence="1">The sequence shown here is derived from an EMBL/GenBank/DDBJ whole genome shotgun (WGS) entry which is preliminary data.</text>
</comment>
<dbReference type="AlphaFoldDB" id="A0A2J7Q591"/>